<dbReference type="Proteomes" id="UP001057402">
    <property type="component" value="Chromosome 3"/>
</dbReference>
<organism evidence="1 2">
    <name type="scientific">Melastoma candidum</name>
    <dbReference type="NCBI Taxonomy" id="119954"/>
    <lineage>
        <taxon>Eukaryota</taxon>
        <taxon>Viridiplantae</taxon>
        <taxon>Streptophyta</taxon>
        <taxon>Embryophyta</taxon>
        <taxon>Tracheophyta</taxon>
        <taxon>Spermatophyta</taxon>
        <taxon>Magnoliopsida</taxon>
        <taxon>eudicotyledons</taxon>
        <taxon>Gunneridae</taxon>
        <taxon>Pentapetalae</taxon>
        <taxon>rosids</taxon>
        <taxon>malvids</taxon>
        <taxon>Myrtales</taxon>
        <taxon>Melastomataceae</taxon>
        <taxon>Melastomatoideae</taxon>
        <taxon>Melastomateae</taxon>
        <taxon>Melastoma</taxon>
    </lineage>
</organism>
<proteinExistence type="predicted"/>
<dbReference type="EMBL" id="CM042882">
    <property type="protein sequence ID" value="KAI4383977.1"/>
    <property type="molecule type" value="Genomic_DNA"/>
</dbReference>
<accession>A0ACB9S729</accession>
<evidence type="ECO:0000313" key="2">
    <source>
        <dbReference type="Proteomes" id="UP001057402"/>
    </source>
</evidence>
<comment type="caution">
    <text evidence="1">The sequence shown here is derived from an EMBL/GenBank/DDBJ whole genome shotgun (WGS) entry which is preliminary data.</text>
</comment>
<gene>
    <name evidence="1" type="ORF">MLD38_009754</name>
</gene>
<sequence length="306" mass="31762">MANRWWAGNAPMIEGAGAVDPMSSPPTSLHLSNSGNGTPANSSSSNTNPNNQPVSNDTAEGDNMESSDDRPQGGRGGKQRRLRGRPPGSKNKPKPPAVVAKETPNSLCSQILEVVSGADIAESIAAFARRQHRGILVLSGRGVVADVMLRQPSAPNGAITLQGRFELLSLTGSFLPTPSPLGTSELMVYLSGGQGQVVGGAVMGRLVASGPVMVVAAIFSNATYERLPSGEDGENHPRGTAVEDKGAHDGHAAAYPMAGQGLGEHHHAGGGISMPMFSLPQNLMPGSGQVPSEDFWARPPRQPPDY</sequence>
<name>A0ACB9S729_9MYRT</name>
<evidence type="ECO:0000313" key="1">
    <source>
        <dbReference type="EMBL" id="KAI4383977.1"/>
    </source>
</evidence>
<protein>
    <submittedName>
        <fullName evidence="1">Uncharacterized protein</fullName>
    </submittedName>
</protein>
<keyword evidence="2" id="KW-1185">Reference proteome</keyword>
<reference evidence="2" key="1">
    <citation type="journal article" date="2023" name="Front. Plant Sci.">
        <title>Chromosomal-level genome assembly of Melastoma candidum provides insights into trichome evolution.</title>
        <authorList>
            <person name="Zhong Y."/>
            <person name="Wu W."/>
            <person name="Sun C."/>
            <person name="Zou P."/>
            <person name="Liu Y."/>
            <person name="Dai S."/>
            <person name="Zhou R."/>
        </authorList>
    </citation>
    <scope>NUCLEOTIDE SEQUENCE [LARGE SCALE GENOMIC DNA]</scope>
</reference>